<dbReference type="EMBL" id="CP102173">
    <property type="protein sequence ID" value="UUP12254.1"/>
    <property type="molecule type" value="Genomic_DNA"/>
</dbReference>
<reference evidence="2 3" key="1">
    <citation type="submission" date="2022-08" db="EMBL/GenBank/DDBJ databases">
        <title>novel species in genus Aeromicrobium.</title>
        <authorList>
            <person name="Ye L."/>
        </authorList>
    </citation>
    <scope>NUCLEOTIDE SEQUENCE [LARGE SCALE GENOMIC DNA]</scope>
    <source>
        <strain evidence="3">zg-Y1379</strain>
    </source>
</reference>
<evidence type="ECO:0000259" key="1">
    <source>
        <dbReference type="PROSITE" id="PS51186"/>
    </source>
</evidence>
<dbReference type="InterPro" id="IPR016181">
    <property type="entry name" value="Acyl_CoA_acyltransferase"/>
</dbReference>
<proteinExistence type="predicted"/>
<protein>
    <submittedName>
        <fullName evidence="2">GNAT family N-acetyltransferase</fullName>
    </submittedName>
</protein>
<dbReference type="PROSITE" id="PS51186">
    <property type="entry name" value="GNAT"/>
    <property type="match status" value="1"/>
</dbReference>
<sequence length="200" mass="21692">MNRADAATATRDTPVLLADGSDASIRELEASDRPAVEELFTTADPDHLYTRFFTVGTTMVRRHIDHLFADGASTTSYILERDRTLLGIADVEHLDHGCAEVAFFVAGDAHGLGIATLLLERAADDAWRRGITTFVADVLPANRSMLEVFRDAGFEYEFVNERGDVLVKMSTQRTPAALAASAARRAVALSRRSGAHGTDA</sequence>
<keyword evidence="3" id="KW-1185">Reference proteome</keyword>
<dbReference type="Proteomes" id="UP001316184">
    <property type="component" value="Chromosome"/>
</dbReference>
<organism evidence="2 3">
    <name type="scientific">Aeromicrobium wangtongii</name>
    <dbReference type="NCBI Taxonomy" id="2969247"/>
    <lineage>
        <taxon>Bacteria</taxon>
        <taxon>Bacillati</taxon>
        <taxon>Actinomycetota</taxon>
        <taxon>Actinomycetes</taxon>
        <taxon>Propionibacteriales</taxon>
        <taxon>Nocardioidaceae</taxon>
        <taxon>Aeromicrobium</taxon>
    </lineage>
</organism>
<dbReference type="Pfam" id="PF00583">
    <property type="entry name" value="Acetyltransf_1"/>
    <property type="match status" value="1"/>
</dbReference>
<dbReference type="InterPro" id="IPR000182">
    <property type="entry name" value="GNAT_dom"/>
</dbReference>
<dbReference type="Gene3D" id="3.40.630.30">
    <property type="match status" value="1"/>
</dbReference>
<dbReference type="CDD" id="cd04301">
    <property type="entry name" value="NAT_SF"/>
    <property type="match status" value="1"/>
</dbReference>
<gene>
    <name evidence="2" type="ORF">NQV15_10320</name>
</gene>
<accession>A0ABY5M5L6</accession>
<evidence type="ECO:0000313" key="2">
    <source>
        <dbReference type="EMBL" id="UUP12254.1"/>
    </source>
</evidence>
<dbReference type="SUPFAM" id="SSF55729">
    <property type="entry name" value="Acyl-CoA N-acyltransferases (Nat)"/>
    <property type="match status" value="1"/>
</dbReference>
<dbReference type="RefSeq" id="WP_232399739.1">
    <property type="nucleotide sequence ID" value="NZ_CP102173.1"/>
</dbReference>
<evidence type="ECO:0000313" key="3">
    <source>
        <dbReference type="Proteomes" id="UP001316184"/>
    </source>
</evidence>
<feature type="domain" description="N-acetyltransferase" evidence="1">
    <location>
        <begin position="23"/>
        <end position="174"/>
    </location>
</feature>
<name>A0ABY5M5L6_9ACTN</name>